<protein>
    <submittedName>
        <fullName evidence="5">Transcriptional regulator</fullName>
    </submittedName>
</protein>
<dbReference type="SUPFAM" id="SSF46785">
    <property type="entry name" value="Winged helix' DNA-binding domain"/>
    <property type="match status" value="1"/>
</dbReference>
<dbReference type="PROSITE" id="PS51118">
    <property type="entry name" value="HTH_HXLR"/>
    <property type="match status" value="1"/>
</dbReference>
<dbReference type="EMBL" id="WMJY01000008">
    <property type="protein sequence ID" value="MTH29287.1"/>
    <property type="molecule type" value="Genomic_DNA"/>
</dbReference>
<organism evidence="5 6">
    <name type="scientific">Myroides pelagicus</name>
    <dbReference type="NCBI Taxonomy" id="270914"/>
    <lineage>
        <taxon>Bacteria</taxon>
        <taxon>Pseudomonadati</taxon>
        <taxon>Bacteroidota</taxon>
        <taxon>Flavobacteriia</taxon>
        <taxon>Flavobacteriales</taxon>
        <taxon>Flavobacteriaceae</taxon>
        <taxon>Myroides</taxon>
    </lineage>
</organism>
<dbReference type="GO" id="GO:0003677">
    <property type="term" value="F:DNA binding"/>
    <property type="evidence" value="ECO:0007669"/>
    <property type="project" value="UniProtKB-KW"/>
</dbReference>
<accession>A0A7K1GK90</accession>
<sequence>MRKETSTNFSNENTLKEYCAAHRVLMQISGRWKMSILFALIERELRYHEFIEVLPNLSERILTKQLSELQKDNLIRKEKDKTASVYWLTSKGKDFITIIKSFQSLGDL</sequence>
<dbReference type="OrthoDB" id="9797599at2"/>
<dbReference type="RefSeq" id="WP_155035266.1">
    <property type="nucleotide sequence ID" value="NZ_JBHTIG010000008.1"/>
</dbReference>
<dbReference type="PANTHER" id="PTHR33204">
    <property type="entry name" value="TRANSCRIPTIONAL REGULATOR, MARR FAMILY"/>
    <property type="match status" value="1"/>
</dbReference>
<dbReference type="InterPro" id="IPR036388">
    <property type="entry name" value="WH-like_DNA-bd_sf"/>
</dbReference>
<dbReference type="Proteomes" id="UP000488936">
    <property type="component" value="Unassembled WGS sequence"/>
</dbReference>
<evidence type="ECO:0000256" key="2">
    <source>
        <dbReference type="ARBA" id="ARBA00023125"/>
    </source>
</evidence>
<comment type="caution">
    <text evidence="5">The sequence shown here is derived from an EMBL/GenBank/DDBJ whole genome shotgun (WGS) entry which is preliminary data.</text>
</comment>
<evidence type="ECO:0000313" key="6">
    <source>
        <dbReference type="Proteomes" id="UP000488936"/>
    </source>
</evidence>
<dbReference type="Gene3D" id="1.10.10.10">
    <property type="entry name" value="Winged helix-like DNA-binding domain superfamily/Winged helix DNA-binding domain"/>
    <property type="match status" value="1"/>
</dbReference>
<proteinExistence type="predicted"/>
<dbReference type="InterPro" id="IPR002577">
    <property type="entry name" value="HTH_HxlR"/>
</dbReference>
<dbReference type="AlphaFoldDB" id="A0A7K1GK90"/>
<gene>
    <name evidence="5" type="ORF">GJV77_05040</name>
</gene>
<keyword evidence="1" id="KW-0805">Transcription regulation</keyword>
<evidence type="ECO:0000313" key="5">
    <source>
        <dbReference type="EMBL" id="MTH29287.1"/>
    </source>
</evidence>
<name>A0A7K1GK90_9FLAO</name>
<keyword evidence="2" id="KW-0238">DNA-binding</keyword>
<reference evidence="5 6" key="1">
    <citation type="journal article" date="2006" name="Int. J. Syst. Evol. Microbiol.">
        <title>Myroides pelagicus sp. nov., isolated from seawater in Thailand.</title>
        <authorList>
            <person name="Yoon J."/>
            <person name="Maneerat S."/>
            <person name="Kawai F."/>
            <person name="Yokota A."/>
        </authorList>
    </citation>
    <scope>NUCLEOTIDE SEQUENCE [LARGE SCALE GENOMIC DNA]</scope>
    <source>
        <strain evidence="5 6">SM1T</strain>
    </source>
</reference>
<evidence type="ECO:0000259" key="4">
    <source>
        <dbReference type="PROSITE" id="PS51118"/>
    </source>
</evidence>
<keyword evidence="3" id="KW-0804">Transcription</keyword>
<dbReference type="Pfam" id="PF01638">
    <property type="entry name" value="HxlR"/>
    <property type="match status" value="1"/>
</dbReference>
<evidence type="ECO:0000256" key="3">
    <source>
        <dbReference type="ARBA" id="ARBA00023163"/>
    </source>
</evidence>
<keyword evidence="6" id="KW-1185">Reference proteome</keyword>
<dbReference type="InterPro" id="IPR036390">
    <property type="entry name" value="WH_DNA-bd_sf"/>
</dbReference>
<evidence type="ECO:0000256" key="1">
    <source>
        <dbReference type="ARBA" id="ARBA00023015"/>
    </source>
</evidence>
<feature type="domain" description="HTH hxlR-type" evidence="4">
    <location>
        <begin position="19"/>
        <end position="108"/>
    </location>
</feature>